<dbReference type="Proteomes" id="UP000221250">
    <property type="component" value="Segment"/>
</dbReference>
<keyword evidence="3" id="KW-1185">Reference proteome</keyword>
<dbReference type="EMBL" id="KY448244">
    <property type="protein sequence ID" value="AQT28512.1"/>
    <property type="molecule type" value="Genomic_DNA"/>
</dbReference>
<dbReference type="InterPro" id="IPR013557">
    <property type="entry name" value="AntA/B_antirep"/>
</dbReference>
<proteinExistence type="predicted"/>
<dbReference type="Pfam" id="PF08346">
    <property type="entry name" value="AntA"/>
    <property type="match status" value="1"/>
</dbReference>
<organism evidence="2 3">
    <name type="scientific">Erwinia phage vB_EamM_Yoloswag</name>
    <dbReference type="NCBI Taxonomy" id="1958956"/>
    <lineage>
        <taxon>Viruses</taxon>
        <taxon>Duplodnaviria</taxon>
        <taxon>Heunggongvirae</taxon>
        <taxon>Uroviricota</taxon>
        <taxon>Caudoviricetes</taxon>
        <taxon>Yoloswagvirus</taxon>
        <taxon>Yoloswagvirus yoloswag</taxon>
    </lineage>
</organism>
<name>A0A1S6L2V8_9CAUD</name>
<gene>
    <name evidence="2" type="ORF">YOLOSWAG_26</name>
</gene>
<feature type="domain" description="AntA/AntB antirepressor" evidence="1">
    <location>
        <begin position="33"/>
        <end position="97"/>
    </location>
</feature>
<evidence type="ECO:0000313" key="2">
    <source>
        <dbReference type="EMBL" id="AQT28512.1"/>
    </source>
</evidence>
<sequence>MLYRDDKYSGELKDHPVVLLLSFKIGGPSPHRVSGRDLYRYMGVCKNYSGWINDRIKVLGLIENTDYNIEWFKSDLNGHSIEHMLTQFAAIEIVMSGRGELSRLVRRSAVRRDGTIRFKEND</sequence>
<evidence type="ECO:0000313" key="3">
    <source>
        <dbReference type="Proteomes" id="UP000221250"/>
    </source>
</evidence>
<evidence type="ECO:0000259" key="1">
    <source>
        <dbReference type="Pfam" id="PF08346"/>
    </source>
</evidence>
<protein>
    <submittedName>
        <fullName evidence="2">Putative antirepressor protein</fullName>
    </submittedName>
</protein>
<accession>A0A1S6L2V8</accession>
<reference evidence="2 3" key="1">
    <citation type="submission" date="2017-01" db="EMBL/GenBank/DDBJ databases">
        <authorList>
            <person name="Mah S.A."/>
            <person name="Swanson W.J."/>
            <person name="Moy G.W."/>
            <person name="Vacquier V.D."/>
        </authorList>
    </citation>
    <scope>NUCLEOTIDE SEQUENCE [LARGE SCALE GENOMIC DNA]</scope>
</reference>